<feature type="transmembrane region" description="Helical" evidence="1">
    <location>
        <begin position="143"/>
        <end position="161"/>
    </location>
</feature>
<keyword evidence="1" id="KW-1133">Transmembrane helix</keyword>
<sequence>PPAEGMTTPPQTAGLCARTCGFLTLIIHEGGTMTPAWAPSEHGSSIWCSMKHVTLLWNCKKNTRLDWRCSHLTGDGFIETIVFLSRLKLRNMCRDFHDSTYKYILQISINRKISCTLYSLTYFDKRNDSQSRCSSKIYLNANISLYFFFIFCLFICLNPLFKKTY</sequence>
<dbReference type="Proteomes" id="UP000001038">
    <property type="component" value="Chromosome 23"/>
</dbReference>
<keyword evidence="1" id="KW-0472">Membrane</keyword>
<reference evidence="2" key="3">
    <citation type="submission" date="2025-09" db="UniProtKB">
        <authorList>
            <consortium name="Ensembl"/>
        </authorList>
    </citation>
    <scope>IDENTIFICATION</scope>
    <source>
        <strain evidence="2">Hd-rR</strain>
    </source>
</reference>
<keyword evidence="1" id="KW-0812">Transmembrane</keyword>
<name>A0A3B3IAU3_ORYLA</name>
<proteinExistence type="predicted"/>
<evidence type="ECO:0000313" key="3">
    <source>
        <dbReference type="Proteomes" id="UP000001038"/>
    </source>
</evidence>
<protein>
    <submittedName>
        <fullName evidence="2">Uncharacterized protein</fullName>
    </submittedName>
</protein>
<dbReference type="AlphaFoldDB" id="A0A3B3IAU3"/>
<accession>A0A3B3IAU3</accession>
<dbReference type="InParanoid" id="A0A3B3IAU3"/>
<evidence type="ECO:0000256" key="1">
    <source>
        <dbReference type="SAM" id="Phobius"/>
    </source>
</evidence>
<reference evidence="2 3" key="1">
    <citation type="journal article" date="2007" name="Nature">
        <title>The medaka draft genome and insights into vertebrate genome evolution.</title>
        <authorList>
            <person name="Kasahara M."/>
            <person name="Naruse K."/>
            <person name="Sasaki S."/>
            <person name="Nakatani Y."/>
            <person name="Qu W."/>
            <person name="Ahsan B."/>
            <person name="Yamada T."/>
            <person name="Nagayasu Y."/>
            <person name="Doi K."/>
            <person name="Kasai Y."/>
            <person name="Jindo T."/>
            <person name="Kobayashi D."/>
            <person name="Shimada A."/>
            <person name="Toyoda A."/>
            <person name="Kuroki Y."/>
            <person name="Fujiyama A."/>
            <person name="Sasaki T."/>
            <person name="Shimizu A."/>
            <person name="Asakawa S."/>
            <person name="Shimizu N."/>
            <person name="Hashimoto S."/>
            <person name="Yang J."/>
            <person name="Lee Y."/>
            <person name="Matsushima K."/>
            <person name="Sugano S."/>
            <person name="Sakaizumi M."/>
            <person name="Narita T."/>
            <person name="Ohishi K."/>
            <person name="Haga S."/>
            <person name="Ohta F."/>
            <person name="Nomoto H."/>
            <person name="Nogata K."/>
            <person name="Morishita T."/>
            <person name="Endo T."/>
            <person name="Shin-I T."/>
            <person name="Takeda H."/>
            <person name="Morishita S."/>
            <person name="Kohara Y."/>
        </authorList>
    </citation>
    <scope>NUCLEOTIDE SEQUENCE [LARGE SCALE GENOMIC DNA]</scope>
    <source>
        <strain evidence="2 3">Hd-rR</strain>
    </source>
</reference>
<dbReference type="Ensembl" id="ENSORLT00000036262.1">
    <property type="protein sequence ID" value="ENSORLP00000040866.1"/>
    <property type="gene ID" value="ENSORLG00000023711.1"/>
</dbReference>
<keyword evidence="3" id="KW-1185">Reference proteome</keyword>
<evidence type="ECO:0000313" key="2">
    <source>
        <dbReference type="Ensembl" id="ENSORLP00000040866.1"/>
    </source>
</evidence>
<reference evidence="2" key="2">
    <citation type="submission" date="2025-08" db="UniProtKB">
        <authorList>
            <consortium name="Ensembl"/>
        </authorList>
    </citation>
    <scope>IDENTIFICATION</scope>
    <source>
        <strain evidence="2">Hd-rR</strain>
    </source>
</reference>
<organism evidence="2 3">
    <name type="scientific">Oryzias latipes</name>
    <name type="common">Japanese rice fish</name>
    <name type="synonym">Japanese killifish</name>
    <dbReference type="NCBI Taxonomy" id="8090"/>
    <lineage>
        <taxon>Eukaryota</taxon>
        <taxon>Metazoa</taxon>
        <taxon>Chordata</taxon>
        <taxon>Craniata</taxon>
        <taxon>Vertebrata</taxon>
        <taxon>Euteleostomi</taxon>
        <taxon>Actinopterygii</taxon>
        <taxon>Neopterygii</taxon>
        <taxon>Teleostei</taxon>
        <taxon>Neoteleostei</taxon>
        <taxon>Acanthomorphata</taxon>
        <taxon>Ovalentaria</taxon>
        <taxon>Atherinomorphae</taxon>
        <taxon>Beloniformes</taxon>
        <taxon>Adrianichthyidae</taxon>
        <taxon>Oryziinae</taxon>
        <taxon>Oryzias</taxon>
    </lineage>
</organism>